<dbReference type="GO" id="GO:0003700">
    <property type="term" value="F:DNA-binding transcription factor activity"/>
    <property type="evidence" value="ECO:0007669"/>
    <property type="project" value="InterPro"/>
</dbReference>
<dbReference type="InterPro" id="IPR000847">
    <property type="entry name" value="LysR_HTH_N"/>
</dbReference>
<dbReference type="AlphaFoldDB" id="A0A167H6B5"/>
<dbReference type="KEGG" id="hyl:LPB072_06240"/>
<gene>
    <name evidence="6" type="ORF">LPB072_06240</name>
    <name evidence="7" type="ORF">LPB72_15725</name>
</gene>
<dbReference type="OrthoDB" id="9786526at2"/>
<dbReference type="CDD" id="cd08422">
    <property type="entry name" value="PBP2_CrgA_like"/>
    <property type="match status" value="1"/>
</dbReference>
<dbReference type="InterPro" id="IPR036390">
    <property type="entry name" value="WH_DNA-bd_sf"/>
</dbReference>
<evidence type="ECO:0000256" key="4">
    <source>
        <dbReference type="ARBA" id="ARBA00023163"/>
    </source>
</evidence>
<dbReference type="Gene3D" id="1.10.10.10">
    <property type="entry name" value="Winged helix-like DNA-binding domain superfamily/Winged helix DNA-binding domain"/>
    <property type="match status" value="1"/>
</dbReference>
<dbReference type="PANTHER" id="PTHR30537">
    <property type="entry name" value="HTH-TYPE TRANSCRIPTIONAL REGULATOR"/>
    <property type="match status" value="1"/>
</dbReference>
<evidence type="ECO:0000256" key="1">
    <source>
        <dbReference type="ARBA" id="ARBA00009437"/>
    </source>
</evidence>
<evidence type="ECO:0000313" key="7">
    <source>
        <dbReference type="EMBL" id="OAD40372.1"/>
    </source>
</evidence>
<feature type="domain" description="HTH lysR-type" evidence="5">
    <location>
        <begin position="1"/>
        <end position="59"/>
    </location>
</feature>
<proteinExistence type="inferred from homology"/>
<dbReference type="PROSITE" id="PS50931">
    <property type="entry name" value="HTH_LYSR"/>
    <property type="match status" value="1"/>
</dbReference>
<evidence type="ECO:0000256" key="2">
    <source>
        <dbReference type="ARBA" id="ARBA00023015"/>
    </source>
</evidence>
<dbReference type="GO" id="GO:0043565">
    <property type="term" value="F:sequence-specific DNA binding"/>
    <property type="evidence" value="ECO:0007669"/>
    <property type="project" value="TreeGrafter"/>
</dbReference>
<reference evidence="7 8" key="1">
    <citation type="submission" date="2016-02" db="EMBL/GenBank/DDBJ databases">
        <title>Draft genome sequence of Hydrogenophaga sp. LPB0072.</title>
        <authorList>
            <person name="Shin S.-K."/>
            <person name="Yi H."/>
        </authorList>
    </citation>
    <scope>NUCLEOTIDE SEQUENCE [LARGE SCALE GENOMIC DNA]</scope>
    <source>
        <strain evidence="7 8">LPB0072</strain>
    </source>
</reference>
<dbReference type="EMBL" id="LVWD01000030">
    <property type="protein sequence ID" value="OAD40372.1"/>
    <property type="molecule type" value="Genomic_DNA"/>
</dbReference>
<name>A0A167H6B5_9BURK</name>
<evidence type="ECO:0000313" key="9">
    <source>
        <dbReference type="Proteomes" id="UP000185680"/>
    </source>
</evidence>
<dbReference type="GO" id="GO:0006351">
    <property type="term" value="P:DNA-templated transcription"/>
    <property type="evidence" value="ECO:0007669"/>
    <property type="project" value="TreeGrafter"/>
</dbReference>
<comment type="similarity">
    <text evidence="1">Belongs to the LysR transcriptional regulatory family.</text>
</comment>
<protein>
    <recommendedName>
        <fullName evidence="5">HTH lysR-type domain-containing protein</fullName>
    </recommendedName>
</protein>
<keyword evidence="4" id="KW-0804">Transcription</keyword>
<dbReference type="Proteomes" id="UP000185680">
    <property type="component" value="Chromosome"/>
</dbReference>
<keyword evidence="8" id="KW-1185">Reference proteome</keyword>
<evidence type="ECO:0000259" key="5">
    <source>
        <dbReference type="PROSITE" id="PS50931"/>
    </source>
</evidence>
<sequence length="302" mass="33214">MTRLTDLELFVRTADLGSLTAAARAMDWSPAAASAAMKRLEAAWGAAVFVRSTRSLRLSADGERMLPHVREALSALTEAQAVVSKTRTALRGELQLSMPSDLGRNVMLPWLEAFQQRHPELSLRLHLSDRNADLMRVPLDMAIRYGSPRDSNQVALPLVQDNPRLLVASPEYLARCGAPGSLEELARHEALRFMIGDEVPKTWQLRVNGQWVDAAVQGRHSANDSEIVTRWALSGLGIAYRSQIDMAAHIASGRLVHINPHWEGELAHLHLIVPGRKQVTSAVRALRDHLAPLLAQLASGPD</sequence>
<dbReference type="Pfam" id="PF03466">
    <property type="entry name" value="LysR_substrate"/>
    <property type="match status" value="1"/>
</dbReference>
<evidence type="ECO:0000313" key="6">
    <source>
        <dbReference type="EMBL" id="AOW12506.1"/>
    </source>
</evidence>
<dbReference type="InterPro" id="IPR005119">
    <property type="entry name" value="LysR_subst-bd"/>
</dbReference>
<keyword evidence="2" id="KW-0805">Transcription regulation</keyword>
<dbReference type="InterPro" id="IPR058163">
    <property type="entry name" value="LysR-type_TF_proteobact-type"/>
</dbReference>
<dbReference type="SUPFAM" id="SSF53850">
    <property type="entry name" value="Periplasmic binding protein-like II"/>
    <property type="match status" value="1"/>
</dbReference>
<dbReference type="Gene3D" id="3.40.190.290">
    <property type="match status" value="1"/>
</dbReference>
<dbReference type="FunFam" id="3.40.190.290:FF:000001">
    <property type="entry name" value="Transcriptional regulator, LysR family"/>
    <property type="match status" value="1"/>
</dbReference>
<accession>A0A167H6B5</accession>
<dbReference type="PANTHER" id="PTHR30537:SF21">
    <property type="entry name" value="HTH-TYPE TRANSCRIPTIONAL REGULATOR SINR-RELATED"/>
    <property type="match status" value="1"/>
</dbReference>
<evidence type="ECO:0000313" key="8">
    <source>
        <dbReference type="Proteomes" id="UP000185657"/>
    </source>
</evidence>
<dbReference type="SUPFAM" id="SSF46785">
    <property type="entry name" value="Winged helix' DNA-binding domain"/>
    <property type="match status" value="1"/>
</dbReference>
<reference evidence="6 9" key="2">
    <citation type="submission" date="2016-10" db="EMBL/GenBank/DDBJ databases">
        <title>Hydorgenophaga sp. LPB0072 isolated from gastropod.</title>
        <authorList>
            <person name="Kim E."/>
            <person name="Yi H."/>
        </authorList>
    </citation>
    <scope>NUCLEOTIDE SEQUENCE [LARGE SCALE GENOMIC DNA]</scope>
    <source>
        <strain evidence="6 9">LPB0072</strain>
    </source>
</reference>
<dbReference type="EMBL" id="CP017476">
    <property type="protein sequence ID" value="AOW12506.1"/>
    <property type="molecule type" value="Genomic_DNA"/>
</dbReference>
<dbReference type="Pfam" id="PF00126">
    <property type="entry name" value="HTH_1"/>
    <property type="match status" value="1"/>
</dbReference>
<keyword evidence="3" id="KW-0238">DNA-binding</keyword>
<dbReference type="STRING" id="1763535.LPB072_06240"/>
<dbReference type="InterPro" id="IPR036388">
    <property type="entry name" value="WH-like_DNA-bd_sf"/>
</dbReference>
<dbReference type="RefSeq" id="WP_066092834.1">
    <property type="nucleotide sequence ID" value="NZ_CP017476.1"/>
</dbReference>
<dbReference type="Proteomes" id="UP000185657">
    <property type="component" value="Unassembled WGS sequence"/>
</dbReference>
<evidence type="ECO:0000256" key="3">
    <source>
        <dbReference type="ARBA" id="ARBA00023125"/>
    </source>
</evidence>
<organism evidence="6 9">
    <name type="scientific">Hydrogenophaga crassostreae</name>
    <dbReference type="NCBI Taxonomy" id="1763535"/>
    <lineage>
        <taxon>Bacteria</taxon>
        <taxon>Pseudomonadati</taxon>
        <taxon>Pseudomonadota</taxon>
        <taxon>Betaproteobacteria</taxon>
        <taxon>Burkholderiales</taxon>
        <taxon>Comamonadaceae</taxon>
        <taxon>Hydrogenophaga</taxon>
    </lineage>
</organism>